<feature type="region of interest" description="Disordered" evidence="1">
    <location>
        <begin position="82"/>
        <end position="133"/>
    </location>
</feature>
<keyword evidence="4" id="KW-1185">Reference proteome</keyword>
<evidence type="ECO:0000313" key="4">
    <source>
        <dbReference type="Proteomes" id="UP000077051"/>
    </source>
</evidence>
<dbReference type="Proteomes" id="UP000077051">
    <property type="component" value="Unassembled WGS sequence"/>
</dbReference>
<feature type="chain" id="PRO_5007899859" evidence="2">
    <location>
        <begin position="19"/>
        <end position="217"/>
    </location>
</feature>
<name>A0A168Q7P1_MUCCL</name>
<proteinExistence type="predicted"/>
<feature type="compositionally biased region" description="Acidic residues" evidence="1">
    <location>
        <begin position="118"/>
        <end position="133"/>
    </location>
</feature>
<comment type="caution">
    <text evidence="3">The sequence shown here is derived from an EMBL/GenBank/DDBJ whole genome shotgun (WGS) entry which is preliminary data.</text>
</comment>
<evidence type="ECO:0000256" key="2">
    <source>
        <dbReference type="SAM" id="SignalP"/>
    </source>
</evidence>
<reference evidence="3 4" key="1">
    <citation type="submission" date="2015-06" db="EMBL/GenBank/DDBJ databases">
        <title>Expansion of signal transduction pathways in fungi by whole-genome duplication.</title>
        <authorList>
            <consortium name="DOE Joint Genome Institute"/>
            <person name="Corrochano L.M."/>
            <person name="Kuo A."/>
            <person name="Marcet-Houben M."/>
            <person name="Polaino S."/>
            <person name="Salamov A."/>
            <person name="Villalobos J.M."/>
            <person name="Alvarez M.I."/>
            <person name="Avalos J."/>
            <person name="Benito E.P."/>
            <person name="Benoit I."/>
            <person name="Burger G."/>
            <person name="Camino L.P."/>
            <person name="Canovas D."/>
            <person name="Cerda-Olmedo E."/>
            <person name="Cheng J.-F."/>
            <person name="Dominguez A."/>
            <person name="Elias M."/>
            <person name="Eslava A.P."/>
            <person name="Glaser F."/>
            <person name="Grimwood J."/>
            <person name="Gutierrez G."/>
            <person name="Heitman J."/>
            <person name="Henrissat B."/>
            <person name="Iturriaga E.A."/>
            <person name="Lang B.F."/>
            <person name="Lavin J.L."/>
            <person name="Lee S."/>
            <person name="Li W."/>
            <person name="Lindquist E."/>
            <person name="Lopez-Garcia S."/>
            <person name="Luque E.M."/>
            <person name="Marcos A.T."/>
            <person name="Martin J."/>
            <person name="Mccluskey K."/>
            <person name="Medina H.R."/>
            <person name="Miralles-Duran A."/>
            <person name="Miyazaki A."/>
            <person name="Munoz-Torres E."/>
            <person name="Oguiza J.A."/>
            <person name="Ohm R."/>
            <person name="Olmedo M."/>
            <person name="Orejas M."/>
            <person name="Ortiz-Castellanos L."/>
            <person name="Pisabarro A.G."/>
            <person name="Rodriguez-Romero J."/>
            <person name="Ruiz-Herrera J."/>
            <person name="Ruiz-Vazquez R."/>
            <person name="Sanz C."/>
            <person name="Schackwitz W."/>
            <person name="Schmutz J."/>
            <person name="Shahriari M."/>
            <person name="Shelest E."/>
            <person name="Silva-Franco F."/>
            <person name="Soanes D."/>
            <person name="Syed K."/>
            <person name="Tagua V.G."/>
            <person name="Talbot N.J."/>
            <person name="Thon M."/>
            <person name="De Vries R.P."/>
            <person name="Wiebenga A."/>
            <person name="Yadav J.S."/>
            <person name="Braun E.L."/>
            <person name="Baker S."/>
            <person name="Garre V."/>
            <person name="Horwitz B."/>
            <person name="Torres-Martinez S."/>
            <person name="Idnurm A."/>
            <person name="Herrera-Estrella A."/>
            <person name="Gabaldon T."/>
            <person name="Grigoriev I.V."/>
        </authorList>
    </citation>
    <scope>NUCLEOTIDE SEQUENCE [LARGE SCALE GENOMIC DNA]</scope>
    <source>
        <strain evidence="3 4">CBS 277.49</strain>
    </source>
</reference>
<sequence length="217" mass="25089">MIYFTLTFLLFCIPAFIASPFHHLQRRDVTTVYQPTTIYETVVASTLEGVYRKTRKIYKHRHEVIKQDRQEFEDELEHLNQQLDPYREYTPGQAAKYRQDADEEESNDRNSNTSDSSSDGDQEDDDGHCKEDDEWCCEEGEEGCDENEYEECNEGEEGCEEYDPDQELILREVDFDIYIVDVDEYVGTTIERAGEVAFTLLNGTTVSGLEVATTTPL</sequence>
<feature type="signal peptide" evidence="2">
    <location>
        <begin position="1"/>
        <end position="18"/>
    </location>
</feature>
<dbReference type="EMBL" id="AMYB01000001">
    <property type="protein sequence ID" value="OAD08825.1"/>
    <property type="molecule type" value="Genomic_DNA"/>
</dbReference>
<evidence type="ECO:0000313" key="3">
    <source>
        <dbReference type="EMBL" id="OAD08825.1"/>
    </source>
</evidence>
<dbReference type="VEuPathDB" id="FungiDB:MUCCIDRAFT_159005"/>
<dbReference type="AlphaFoldDB" id="A0A168Q7P1"/>
<dbReference type="OrthoDB" id="2260074at2759"/>
<organism evidence="3 4">
    <name type="scientific">Mucor lusitanicus CBS 277.49</name>
    <dbReference type="NCBI Taxonomy" id="747725"/>
    <lineage>
        <taxon>Eukaryota</taxon>
        <taxon>Fungi</taxon>
        <taxon>Fungi incertae sedis</taxon>
        <taxon>Mucoromycota</taxon>
        <taxon>Mucoromycotina</taxon>
        <taxon>Mucoromycetes</taxon>
        <taxon>Mucorales</taxon>
        <taxon>Mucorineae</taxon>
        <taxon>Mucoraceae</taxon>
        <taxon>Mucor</taxon>
    </lineage>
</organism>
<evidence type="ECO:0000256" key="1">
    <source>
        <dbReference type="SAM" id="MobiDB-lite"/>
    </source>
</evidence>
<protein>
    <submittedName>
        <fullName evidence="3">Uncharacterized protein</fullName>
    </submittedName>
</protein>
<gene>
    <name evidence="3" type="ORF">MUCCIDRAFT_159005</name>
</gene>
<keyword evidence="2" id="KW-0732">Signal</keyword>
<accession>A0A168Q7P1</accession>